<evidence type="ECO:0000256" key="2">
    <source>
        <dbReference type="SAM" id="SignalP"/>
    </source>
</evidence>
<accession>A0AA40EQY9</accession>
<evidence type="ECO:0000313" key="6">
    <source>
        <dbReference type="Proteomes" id="UP001172155"/>
    </source>
</evidence>
<dbReference type="SUPFAM" id="SSF56601">
    <property type="entry name" value="beta-lactamase/transpeptidase-like"/>
    <property type="match status" value="1"/>
</dbReference>
<feature type="domain" description="Beta-lactamase-like ARB-00930-like C-terminal" evidence="4">
    <location>
        <begin position="417"/>
        <end position="583"/>
    </location>
</feature>
<organism evidence="5 6">
    <name type="scientific">Schizothecium vesticola</name>
    <dbReference type="NCBI Taxonomy" id="314040"/>
    <lineage>
        <taxon>Eukaryota</taxon>
        <taxon>Fungi</taxon>
        <taxon>Dikarya</taxon>
        <taxon>Ascomycota</taxon>
        <taxon>Pezizomycotina</taxon>
        <taxon>Sordariomycetes</taxon>
        <taxon>Sordariomycetidae</taxon>
        <taxon>Sordariales</taxon>
        <taxon>Schizotheciaceae</taxon>
        <taxon>Schizothecium</taxon>
    </lineage>
</organism>
<dbReference type="Proteomes" id="UP001172155">
    <property type="component" value="Unassembled WGS sequence"/>
</dbReference>
<feature type="domain" description="Beta-lactamase-related" evidence="3">
    <location>
        <begin position="92"/>
        <end position="395"/>
    </location>
</feature>
<keyword evidence="6" id="KW-1185">Reference proteome</keyword>
<dbReference type="PANTHER" id="PTHR22935">
    <property type="entry name" value="PENICILLIN-BINDING PROTEIN"/>
    <property type="match status" value="1"/>
</dbReference>
<dbReference type="Pfam" id="PF00144">
    <property type="entry name" value="Beta-lactamase"/>
    <property type="match status" value="1"/>
</dbReference>
<comment type="similarity">
    <text evidence="1">Belongs to the beta-lactamase family.</text>
</comment>
<dbReference type="InterPro" id="IPR058664">
    <property type="entry name" value="ARB_00930-like_C"/>
</dbReference>
<feature type="chain" id="PRO_5041201425" evidence="2">
    <location>
        <begin position="19"/>
        <end position="588"/>
    </location>
</feature>
<dbReference type="InterPro" id="IPR051478">
    <property type="entry name" value="Beta-lactamase-like_AB/R"/>
</dbReference>
<dbReference type="InterPro" id="IPR012338">
    <property type="entry name" value="Beta-lactam/transpept-like"/>
</dbReference>
<proteinExistence type="inferred from homology"/>
<dbReference type="PANTHER" id="PTHR22935:SF95">
    <property type="entry name" value="BETA-LACTAMASE-LIKE 1-RELATED"/>
    <property type="match status" value="1"/>
</dbReference>
<dbReference type="InterPro" id="IPR001466">
    <property type="entry name" value="Beta-lactam-related"/>
</dbReference>
<gene>
    <name evidence="5" type="ORF">B0T18DRAFT_372051</name>
</gene>
<dbReference type="Pfam" id="PF26335">
    <property type="entry name" value="ARB_00930_C"/>
    <property type="match status" value="1"/>
</dbReference>
<evidence type="ECO:0000313" key="5">
    <source>
        <dbReference type="EMBL" id="KAK0743876.1"/>
    </source>
</evidence>
<dbReference type="Gene3D" id="3.40.710.10">
    <property type="entry name" value="DD-peptidase/beta-lactamase superfamily"/>
    <property type="match status" value="1"/>
</dbReference>
<keyword evidence="2" id="KW-0732">Signal</keyword>
<name>A0AA40EQY9_9PEZI</name>
<dbReference type="AlphaFoldDB" id="A0AA40EQY9"/>
<protein>
    <submittedName>
        <fullName evidence="5">Beta-lactamase/transpeptidase-like protein</fullName>
    </submittedName>
</protein>
<evidence type="ECO:0000259" key="3">
    <source>
        <dbReference type="Pfam" id="PF00144"/>
    </source>
</evidence>
<evidence type="ECO:0000259" key="4">
    <source>
        <dbReference type="Pfam" id="PF26335"/>
    </source>
</evidence>
<feature type="signal peptide" evidence="2">
    <location>
        <begin position="1"/>
        <end position="18"/>
    </location>
</feature>
<sequence length="588" mass="64026">MLLLQILAVLGAGALVLGCHPEGPPVPRPRKLKQSKPLQETLSGLARTLDDALAGKIKAGFDIHNISFSIGITSYDQPRSDPLVWEYHHLSPSNVNGTKSIDRHSQYLIGSISKVITDTLLLRSGINYEDPITKYLPALANKDSLTAWEDITLRSLAGQVAGIVPNYGFSEFYYLKDYFEYLGFPILTNSSYPECGVTAMDTGSCNKEQLLRGMLVSDPVAPPQTRPVYSNIAFTLLAYAVEIHTGKSYSQLIQELALALGLPSTRPSPGNDTLAVIPSVPNNWGSDYGDGVAGGGLVSTIADLSSYMHAIMNKSPELSNPTKIRAWLKPHTFTGATGFQGSPWEIFRPNPALLFPKTYNSTSHSDGVAYNYRSRISLLDSYGLGLTILTAGDQSALPILFNAVISTLIPAIDATALEQASAQYSGSYVQHSNPTTSPNLTANATILMDGPSLRLMSLSLNGKDILFGLDEIWKYSLSPLLAAEMAKTNGIYRIYPAEIYREGVLDGRKVVREDWRFEWGLEDNTGAETDLPGRGISEGECKSWKLVDWLYYGGQSVDRIVFVKDGETGEVVGLEVPFLRTGVLARMG</sequence>
<evidence type="ECO:0000256" key="1">
    <source>
        <dbReference type="ARBA" id="ARBA00038473"/>
    </source>
</evidence>
<reference evidence="5" key="1">
    <citation type="submission" date="2023-06" db="EMBL/GenBank/DDBJ databases">
        <title>Genome-scale phylogeny and comparative genomics of the fungal order Sordariales.</title>
        <authorList>
            <consortium name="Lawrence Berkeley National Laboratory"/>
            <person name="Hensen N."/>
            <person name="Bonometti L."/>
            <person name="Westerberg I."/>
            <person name="Brannstrom I.O."/>
            <person name="Guillou S."/>
            <person name="Cros-Aarteil S."/>
            <person name="Calhoun S."/>
            <person name="Haridas S."/>
            <person name="Kuo A."/>
            <person name="Mondo S."/>
            <person name="Pangilinan J."/>
            <person name="Riley R."/>
            <person name="LaButti K."/>
            <person name="Andreopoulos B."/>
            <person name="Lipzen A."/>
            <person name="Chen C."/>
            <person name="Yanf M."/>
            <person name="Daum C."/>
            <person name="Ng V."/>
            <person name="Clum A."/>
            <person name="Steindorff A."/>
            <person name="Ohm R."/>
            <person name="Martin F."/>
            <person name="Silar P."/>
            <person name="Natvig D."/>
            <person name="Lalanne C."/>
            <person name="Gautier V."/>
            <person name="Ament-velasquez S.L."/>
            <person name="Kruys A."/>
            <person name="Hutchinson M.I."/>
            <person name="Powell A.J."/>
            <person name="Barry K."/>
            <person name="Miller A.N."/>
            <person name="Grigoriev I.V."/>
            <person name="Debuchy R."/>
            <person name="Gladieux P."/>
            <person name="Thoren M.H."/>
            <person name="Johannesson H."/>
        </authorList>
    </citation>
    <scope>NUCLEOTIDE SEQUENCE</scope>
    <source>
        <strain evidence="5">SMH3187-1</strain>
    </source>
</reference>
<dbReference type="EMBL" id="JAUKUD010000005">
    <property type="protein sequence ID" value="KAK0743876.1"/>
    <property type="molecule type" value="Genomic_DNA"/>
</dbReference>
<comment type="caution">
    <text evidence="5">The sequence shown here is derived from an EMBL/GenBank/DDBJ whole genome shotgun (WGS) entry which is preliminary data.</text>
</comment>